<dbReference type="GO" id="GO:0016810">
    <property type="term" value="F:hydrolase activity, acting on carbon-nitrogen (but not peptide) bonds"/>
    <property type="evidence" value="ECO:0007669"/>
    <property type="project" value="InterPro"/>
</dbReference>
<proteinExistence type="inferred from homology"/>
<dbReference type="SUPFAM" id="SSF51556">
    <property type="entry name" value="Metallo-dependent hydrolases"/>
    <property type="match status" value="1"/>
</dbReference>
<dbReference type="InterPro" id="IPR011059">
    <property type="entry name" value="Metal-dep_hydrolase_composite"/>
</dbReference>
<dbReference type="Proteomes" id="UP000520513">
    <property type="component" value="Unassembled WGS sequence"/>
</dbReference>
<dbReference type="Gene3D" id="3.20.20.140">
    <property type="entry name" value="Metal-dependent hydrolases"/>
    <property type="match status" value="1"/>
</dbReference>
<accession>A0A7X1AIW9</accession>
<name>A0A7X1AIW9_9PSED</name>
<dbReference type="RefSeq" id="WP_185712015.1">
    <property type="nucleotide sequence ID" value="NZ_JAAXCY010000001.1"/>
</dbReference>
<dbReference type="EMBL" id="JAAXCY010000001">
    <property type="protein sequence ID" value="MBC2404596.1"/>
    <property type="molecule type" value="Genomic_DNA"/>
</dbReference>
<evidence type="ECO:0000259" key="3">
    <source>
        <dbReference type="Pfam" id="PF01979"/>
    </source>
</evidence>
<protein>
    <submittedName>
        <fullName evidence="4">Amidohydrolase family protein</fullName>
    </submittedName>
</protein>
<comment type="similarity">
    <text evidence="1">Belongs to the metallo-dependent hydrolases superfamily. ATZ/TRZ family.</text>
</comment>
<organism evidence="4 5">
    <name type="scientific">Pseudomonas cremoris</name>
    <dbReference type="NCBI Taxonomy" id="2724178"/>
    <lineage>
        <taxon>Bacteria</taxon>
        <taxon>Pseudomonadati</taxon>
        <taxon>Pseudomonadota</taxon>
        <taxon>Gammaproteobacteria</taxon>
        <taxon>Pseudomonadales</taxon>
        <taxon>Pseudomonadaceae</taxon>
        <taxon>Pseudomonas</taxon>
    </lineage>
</organism>
<dbReference type="Gene3D" id="2.30.40.10">
    <property type="entry name" value="Urease, subunit C, domain 1"/>
    <property type="match status" value="1"/>
</dbReference>
<reference evidence="4 5" key="1">
    <citation type="submission" date="2020-04" db="EMBL/GenBank/DDBJ databases">
        <title>Pseudomonas crami sp. nov., a novel proteolytic bacterial species isolated from cream.</title>
        <authorList>
            <person name="Hofmann K."/>
            <person name="Woller A."/>
            <person name="Huptas C."/>
            <person name="Wenning M."/>
            <person name="Scherer S."/>
            <person name="Doll E.V."/>
        </authorList>
    </citation>
    <scope>NUCLEOTIDE SEQUENCE [LARGE SCALE GENOMIC DNA]</scope>
    <source>
        <strain evidence="4 5">WS 5106</strain>
    </source>
</reference>
<dbReference type="PANTHER" id="PTHR43794">
    <property type="entry name" value="AMINOHYDROLASE SSNA-RELATED"/>
    <property type="match status" value="1"/>
</dbReference>
<dbReference type="InterPro" id="IPR006680">
    <property type="entry name" value="Amidohydro-rel"/>
</dbReference>
<comment type="caution">
    <text evidence="4">The sequence shown here is derived from an EMBL/GenBank/DDBJ whole genome shotgun (WGS) entry which is preliminary data.</text>
</comment>
<keyword evidence="2 4" id="KW-0378">Hydrolase</keyword>
<evidence type="ECO:0000256" key="1">
    <source>
        <dbReference type="ARBA" id="ARBA00006745"/>
    </source>
</evidence>
<dbReference type="InterPro" id="IPR050287">
    <property type="entry name" value="MTA/SAH_deaminase"/>
</dbReference>
<sequence>MSFPARFDLLNTALAPLPDDQRLLLIRGGTVLTMDDTLGNFADGDVLVRGTHIIAVGPHLDAEGAQVIDAKGMIVMPGMVDTHRHAWEGQLRRINPDSPSLEDYCNATHFSFAKYYRPQDMYVGNMLTALGCINAGITTIIDNSHNARSGAHSDAAIEALQDAGIRAVHAPGAPLSGTWESDQWPQDLGRLKGKYTTDPNALVTLAMMAQIDREQWAVARELGLSIVTEFFGAGMATELDALHQEGLLGPDNIFNHCTCLPDRGWSVLRDAGVKVNVCPRSDAHYGLEDGVFAWQKAVDHGMHPGLSVDNESSYGGDMFGEMRVAFYLQRAAAHSARFHGQPDVPALVNARQLLKAATLDGAACAGLDAKIGSLTPGKQADILLIRTDNLGIYPSNNALGTVVHAAERSDIDTVIIAGRLRKRGGVVLGVDREQLERATEESREHLFSAAGYRPDPFAEHFSPLPAL</sequence>
<dbReference type="PANTHER" id="PTHR43794:SF11">
    <property type="entry name" value="AMIDOHYDROLASE-RELATED DOMAIN-CONTAINING PROTEIN"/>
    <property type="match status" value="1"/>
</dbReference>
<dbReference type="NCBIfam" id="NF006056">
    <property type="entry name" value="PRK08204.1"/>
    <property type="match status" value="1"/>
</dbReference>
<dbReference type="SUPFAM" id="SSF51338">
    <property type="entry name" value="Composite domain of metallo-dependent hydrolases"/>
    <property type="match status" value="1"/>
</dbReference>
<feature type="domain" description="Amidohydrolase-related" evidence="3">
    <location>
        <begin position="229"/>
        <end position="420"/>
    </location>
</feature>
<evidence type="ECO:0000256" key="2">
    <source>
        <dbReference type="ARBA" id="ARBA00022801"/>
    </source>
</evidence>
<gene>
    <name evidence="4" type="ORF">HF257_01160</name>
</gene>
<evidence type="ECO:0000313" key="4">
    <source>
        <dbReference type="EMBL" id="MBC2404596.1"/>
    </source>
</evidence>
<dbReference type="Pfam" id="PF01979">
    <property type="entry name" value="Amidohydro_1"/>
    <property type="match status" value="1"/>
</dbReference>
<evidence type="ECO:0000313" key="5">
    <source>
        <dbReference type="Proteomes" id="UP000520513"/>
    </source>
</evidence>
<dbReference type="InterPro" id="IPR032466">
    <property type="entry name" value="Metal_Hydrolase"/>
</dbReference>
<dbReference type="AlphaFoldDB" id="A0A7X1AIW9"/>